<protein>
    <submittedName>
        <fullName evidence="1">Nitrate/nitrite transporter NrtS</fullName>
    </submittedName>
</protein>
<name>A0A934SUH7_9BURK</name>
<dbReference type="Proteomes" id="UP000622890">
    <property type="component" value="Unassembled WGS sequence"/>
</dbReference>
<comment type="caution">
    <text evidence="1">The sequence shown here is derived from an EMBL/GenBank/DDBJ whole genome shotgun (WGS) entry which is preliminary data.</text>
</comment>
<proteinExistence type="predicted"/>
<reference evidence="1" key="1">
    <citation type="submission" date="2021-01" db="EMBL/GenBank/DDBJ databases">
        <title>Genome sequence of strain Noviherbaspirillum sp. DKR-6.</title>
        <authorList>
            <person name="Chaudhary D.K."/>
        </authorList>
    </citation>
    <scope>NUCLEOTIDE SEQUENCE</scope>
    <source>
        <strain evidence="1">DKR-6</strain>
    </source>
</reference>
<keyword evidence="2" id="KW-1185">Reference proteome</keyword>
<dbReference type="NCBIfam" id="NF038050">
    <property type="entry name" value="NrtS"/>
    <property type="match status" value="1"/>
</dbReference>
<dbReference type="EMBL" id="JAEPBG010000001">
    <property type="protein sequence ID" value="MBK4733004.1"/>
    <property type="molecule type" value="Genomic_DNA"/>
</dbReference>
<dbReference type="InterPro" id="IPR047700">
    <property type="entry name" value="NrtS-like"/>
</dbReference>
<gene>
    <name evidence="1" type="primary">nrtS</name>
    <name evidence="1" type="ORF">JJB74_00035</name>
</gene>
<dbReference type="AlphaFoldDB" id="A0A934SUH7"/>
<sequence>MVLAAKNPVIFWASLRTSLFVGSILNTINQGGAFIEGAPIAVGHLLMNYVVPFCVSSYSAARNEIFRNSSNVAQEKQNNIKR</sequence>
<evidence type="ECO:0000313" key="2">
    <source>
        <dbReference type="Proteomes" id="UP000622890"/>
    </source>
</evidence>
<evidence type="ECO:0000313" key="1">
    <source>
        <dbReference type="EMBL" id="MBK4733004.1"/>
    </source>
</evidence>
<organism evidence="1 2">
    <name type="scientific">Noviherbaspirillum pedocola</name>
    <dbReference type="NCBI Taxonomy" id="2801341"/>
    <lineage>
        <taxon>Bacteria</taxon>
        <taxon>Pseudomonadati</taxon>
        <taxon>Pseudomonadota</taxon>
        <taxon>Betaproteobacteria</taxon>
        <taxon>Burkholderiales</taxon>
        <taxon>Oxalobacteraceae</taxon>
        <taxon>Noviherbaspirillum</taxon>
    </lineage>
</organism>
<accession>A0A934SUH7</accession>